<accession>A0A367JJL9</accession>
<organism evidence="1 2">
    <name type="scientific">Rhizopus azygosporus</name>
    <name type="common">Rhizopus microsporus var. azygosporus</name>
    <dbReference type="NCBI Taxonomy" id="86630"/>
    <lineage>
        <taxon>Eukaryota</taxon>
        <taxon>Fungi</taxon>
        <taxon>Fungi incertae sedis</taxon>
        <taxon>Mucoromycota</taxon>
        <taxon>Mucoromycotina</taxon>
        <taxon>Mucoromycetes</taxon>
        <taxon>Mucorales</taxon>
        <taxon>Mucorineae</taxon>
        <taxon>Rhizopodaceae</taxon>
        <taxon>Rhizopus</taxon>
    </lineage>
</organism>
<evidence type="ECO:0000313" key="2">
    <source>
        <dbReference type="Proteomes" id="UP000252139"/>
    </source>
</evidence>
<protein>
    <submittedName>
        <fullName evidence="1">Uncharacterized protein</fullName>
    </submittedName>
</protein>
<name>A0A367JJL9_RHIAZ</name>
<dbReference type="EMBL" id="PJQL01001169">
    <property type="protein sequence ID" value="RCH90144.1"/>
    <property type="molecule type" value="Genomic_DNA"/>
</dbReference>
<feature type="non-terminal residue" evidence="1">
    <location>
        <position position="1"/>
    </location>
</feature>
<keyword evidence="2" id="KW-1185">Reference proteome</keyword>
<reference evidence="1 2" key="1">
    <citation type="journal article" date="2018" name="G3 (Bethesda)">
        <title>Phylogenetic and Phylogenomic Definition of Rhizopus Species.</title>
        <authorList>
            <person name="Gryganskyi A.P."/>
            <person name="Golan J."/>
            <person name="Dolatabadi S."/>
            <person name="Mondo S."/>
            <person name="Robb S."/>
            <person name="Idnurm A."/>
            <person name="Muszewska A."/>
            <person name="Steczkiewicz K."/>
            <person name="Masonjones S."/>
            <person name="Liao H.L."/>
            <person name="Gajdeczka M.T."/>
            <person name="Anike F."/>
            <person name="Vuek A."/>
            <person name="Anishchenko I.M."/>
            <person name="Voigt K."/>
            <person name="de Hoog G.S."/>
            <person name="Smith M.E."/>
            <person name="Heitman J."/>
            <person name="Vilgalys R."/>
            <person name="Stajich J.E."/>
        </authorList>
    </citation>
    <scope>NUCLEOTIDE SEQUENCE [LARGE SCALE GENOMIC DNA]</scope>
    <source>
        <strain evidence="1 2">CBS 357.93</strain>
    </source>
</reference>
<sequence>KEHFFFYHEKQFSAGKAGAKLGIPRSAAYSWLKKDENDPSDKFQKQCECETRHSALSEMDPALWPKGRSRCVDGLGYDWRDEERLIMEHRMDDTKSAYQRRWMTVWNRSVA</sequence>
<gene>
    <name evidence="1" type="ORF">CU097_002319</name>
</gene>
<comment type="caution">
    <text evidence="1">The sequence shown here is derived from an EMBL/GenBank/DDBJ whole genome shotgun (WGS) entry which is preliminary data.</text>
</comment>
<proteinExistence type="predicted"/>
<evidence type="ECO:0000313" key="1">
    <source>
        <dbReference type="EMBL" id="RCH90144.1"/>
    </source>
</evidence>
<dbReference type="Proteomes" id="UP000252139">
    <property type="component" value="Unassembled WGS sequence"/>
</dbReference>
<dbReference type="AlphaFoldDB" id="A0A367JJL9"/>